<dbReference type="PANTHER" id="PTHR33800">
    <property type="entry name" value="OS06G0113600 PROTEIN"/>
    <property type="match status" value="1"/>
</dbReference>
<gene>
    <name evidence="3" type="ORF">M6B38_280090</name>
</gene>
<evidence type="ECO:0000259" key="2">
    <source>
        <dbReference type="Pfam" id="PF03478"/>
    </source>
</evidence>
<evidence type="ECO:0000313" key="3">
    <source>
        <dbReference type="EMBL" id="KAJ6845958.1"/>
    </source>
</evidence>
<reference evidence="3" key="2">
    <citation type="submission" date="2023-04" db="EMBL/GenBank/DDBJ databases">
        <authorList>
            <person name="Bruccoleri R.E."/>
            <person name="Oakeley E.J."/>
            <person name="Faust A.-M."/>
            <person name="Dessus-Babus S."/>
            <person name="Altorfer M."/>
            <person name="Burckhardt D."/>
            <person name="Oertli M."/>
            <person name="Naumann U."/>
            <person name="Petersen F."/>
            <person name="Wong J."/>
        </authorList>
    </citation>
    <scope>NUCLEOTIDE SEQUENCE</scope>
    <source>
        <strain evidence="3">GSM-AAB239-AS_SAM_17_03QT</strain>
        <tissue evidence="3">Leaf</tissue>
    </source>
</reference>
<evidence type="ECO:0000256" key="1">
    <source>
        <dbReference type="SAM" id="MobiDB-lite"/>
    </source>
</evidence>
<reference evidence="3" key="1">
    <citation type="journal article" date="2023" name="GigaByte">
        <title>Genome assembly of the bearded iris, Iris pallida Lam.</title>
        <authorList>
            <person name="Bruccoleri R.E."/>
            <person name="Oakeley E.J."/>
            <person name="Faust A.M.E."/>
            <person name="Altorfer M."/>
            <person name="Dessus-Babus S."/>
            <person name="Burckhardt D."/>
            <person name="Oertli M."/>
            <person name="Naumann U."/>
            <person name="Petersen F."/>
            <person name="Wong J."/>
        </authorList>
    </citation>
    <scope>NUCLEOTIDE SEQUENCE</scope>
    <source>
        <strain evidence="3">GSM-AAB239-AS_SAM_17_03QT</strain>
    </source>
</reference>
<feature type="compositionally biased region" description="Basic residues" evidence="1">
    <location>
        <begin position="135"/>
        <end position="147"/>
    </location>
</feature>
<dbReference type="InterPro" id="IPR005174">
    <property type="entry name" value="KIB1-4_b-propeller"/>
</dbReference>
<feature type="region of interest" description="Disordered" evidence="1">
    <location>
        <begin position="165"/>
        <end position="186"/>
    </location>
</feature>
<dbReference type="Proteomes" id="UP001140949">
    <property type="component" value="Unassembled WGS sequence"/>
</dbReference>
<accession>A0AAX6HYP6</accession>
<evidence type="ECO:0000313" key="4">
    <source>
        <dbReference type="Proteomes" id="UP001140949"/>
    </source>
</evidence>
<dbReference type="Pfam" id="PF03478">
    <property type="entry name" value="Beta-prop_KIB1-4"/>
    <property type="match status" value="1"/>
</dbReference>
<feature type="domain" description="KIB1-4 beta-propeller" evidence="2">
    <location>
        <begin position="206"/>
        <end position="304"/>
    </location>
</feature>
<comment type="caution">
    <text evidence="3">The sequence shown here is derived from an EMBL/GenBank/DDBJ whole genome shotgun (WGS) entry which is preliminary data.</text>
</comment>
<dbReference type="EMBL" id="JANAVB010005600">
    <property type="protein sequence ID" value="KAJ6845958.1"/>
    <property type="molecule type" value="Genomic_DNA"/>
</dbReference>
<keyword evidence="4" id="KW-1185">Reference proteome</keyword>
<name>A0AAX6HYP6_IRIPA</name>
<proteinExistence type="predicted"/>
<sequence length="364" mass="40780">MHLLELPRFLFHFLHRPLHFLPPSSSSPSSTLKTLTLAPPFAPTAALPGPTPSLPPPNPRNPRPLLPAQDPIPNPSPPLPGLLQWPPHLQPLQLQKQKQQQLQLPLPPPRQRLLRTNHPHPLTFPAPLSLSPYRPPHRHRPPPRLRFPHPLLPSRHRLLVPAQPRRRLSGPLPRHQPPLQHRWRRHQPQSYRFHTRRHTLETDASASPPLSGLFIHCSDLAHRLVDRGGELLLLRFVLQFPPPVRRRVDVFKLDLDGLKWAEAESLGDWCLFVDAVGSCAGACPDPGRWGGRSNCVYVTGPGCDGWVLVPMDGDRLFTICEPSKMMLAWPSPVWVYPSNKASTQTSEVGGIGTKSAADSIVTGY</sequence>
<dbReference type="AlphaFoldDB" id="A0AAX6HYP6"/>
<organism evidence="3 4">
    <name type="scientific">Iris pallida</name>
    <name type="common">Sweet iris</name>
    <dbReference type="NCBI Taxonomy" id="29817"/>
    <lineage>
        <taxon>Eukaryota</taxon>
        <taxon>Viridiplantae</taxon>
        <taxon>Streptophyta</taxon>
        <taxon>Embryophyta</taxon>
        <taxon>Tracheophyta</taxon>
        <taxon>Spermatophyta</taxon>
        <taxon>Magnoliopsida</taxon>
        <taxon>Liliopsida</taxon>
        <taxon>Asparagales</taxon>
        <taxon>Iridaceae</taxon>
        <taxon>Iridoideae</taxon>
        <taxon>Irideae</taxon>
        <taxon>Iris</taxon>
    </lineage>
</organism>
<feature type="compositionally biased region" description="Pro residues" evidence="1">
    <location>
        <begin position="49"/>
        <end position="80"/>
    </location>
</feature>
<dbReference type="PANTHER" id="PTHR33800:SF13">
    <property type="entry name" value="OS06G0113600 PROTEIN"/>
    <property type="match status" value="1"/>
</dbReference>
<feature type="region of interest" description="Disordered" evidence="1">
    <location>
        <begin position="40"/>
        <end position="86"/>
    </location>
</feature>
<protein>
    <submittedName>
        <fullName evidence="3">Basic proline-rich protein-like</fullName>
    </submittedName>
</protein>
<feature type="region of interest" description="Disordered" evidence="1">
    <location>
        <begin position="124"/>
        <end position="151"/>
    </location>
</feature>